<comment type="caution">
    <text evidence="2">The sequence shown here is derived from an EMBL/GenBank/DDBJ whole genome shotgun (WGS) entry which is preliminary data.</text>
</comment>
<feature type="compositionally biased region" description="Basic and acidic residues" evidence="1">
    <location>
        <begin position="111"/>
        <end position="122"/>
    </location>
</feature>
<dbReference type="Proteomes" id="UP000033881">
    <property type="component" value="Unassembled WGS sequence"/>
</dbReference>
<organism evidence="2 3">
    <name type="scientific">Candidatus Woesebacteria bacterium GW2011_GWB1_39_12</name>
    <dbReference type="NCBI Taxonomy" id="1618574"/>
    <lineage>
        <taxon>Bacteria</taxon>
        <taxon>Candidatus Woeseibacteriota</taxon>
    </lineage>
</organism>
<evidence type="ECO:0000256" key="1">
    <source>
        <dbReference type="SAM" id="MobiDB-lite"/>
    </source>
</evidence>
<name>A0A0G0MC85_9BACT</name>
<proteinExistence type="predicted"/>
<evidence type="ECO:0000313" key="2">
    <source>
        <dbReference type="EMBL" id="KKR01644.1"/>
    </source>
</evidence>
<reference evidence="2 3" key="1">
    <citation type="journal article" date="2015" name="Nature">
        <title>rRNA introns, odd ribosomes, and small enigmatic genomes across a large radiation of phyla.</title>
        <authorList>
            <person name="Brown C.T."/>
            <person name="Hug L.A."/>
            <person name="Thomas B.C."/>
            <person name="Sharon I."/>
            <person name="Castelle C.J."/>
            <person name="Singh A."/>
            <person name="Wilkins M.J."/>
            <person name="Williams K.H."/>
            <person name="Banfield J.F."/>
        </authorList>
    </citation>
    <scope>NUCLEOTIDE SEQUENCE [LARGE SCALE GENOMIC DNA]</scope>
</reference>
<evidence type="ECO:0000313" key="3">
    <source>
        <dbReference type="Proteomes" id="UP000033881"/>
    </source>
</evidence>
<gene>
    <name evidence="2" type="ORF">UT24_C0003G0051</name>
</gene>
<dbReference type="EMBL" id="LBWB01000003">
    <property type="protein sequence ID" value="KKR01644.1"/>
    <property type="molecule type" value="Genomic_DNA"/>
</dbReference>
<protein>
    <submittedName>
        <fullName evidence="2">Uncharacterized protein</fullName>
    </submittedName>
</protein>
<dbReference type="AlphaFoldDB" id="A0A0G0MC85"/>
<sequence>MSEENEARKRVTFKSDLEMWHKFVGFAGWLMMVARGEEHKIYGQCVHYSYDSDAFEEYCNSKDAEKLRKVTHVIKGMKIRAGFKPDEECWQCKFYKLNVPPVKEIAPEKLEKMKQQSRENAQRLRKQFGLKPIREKKESK</sequence>
<accession>A0A0G0MC85</accession>
<dbReference type="STRING" id="1618574.UT24_C0003G0051"/>
<feature type="region of interest" description="Disordered" evidence="1">
    <location>
        <begin position="111"/>
        <end position="140"/>
    </location>
</feature>